<feature type="transmembrane region" description="Helical" evidence="1">
    <location>
        <begin position="376"/>
        <end position="397"/>
    </location>
</feature>
<sequence length="475" mass="52858">MFKSVLFWKIATLLGLILLMMVPKEMLLNVIDERSGYRQSVIDKVSDSTSRSQKILGPLIVVPYSEWVETEVDGKKQGQRVSRHRYLLPEVMTVKGEPNVEVRQLGIYKAQVYQGELYFHSQFEPSSLDDLDREGVIIGTPSLVLALSDSRGIQQISPLTLGSEKINFEPGAFLGRSAQGVHAPLTRSQIQQGKFDIDFKLTLTGTNSLSVVPVGRSSELTLQSNWPHPNFVGEFLPMQRKVDENGFRAHWSSNWLANSMNINFASDGALFDFNELPAFTTSLMEPVDHYQLTERAIKYAILFIGLTFFSFFLFESLTSLRVHPIQYLLVGAALVLFYLMLLAFSEHLGFTLAYLIASLSCSTLIAVYLSAVLGGWLRGVLFASGLLLLYGVLFGLLQSEDNALLLGAGLLFIVLAAVMLLTRRLDWYQVASPPRFTGAKNSESTMTETDAKAEEMSIEALPAGGGSQDKFRLWK</sequence>
<keyword evidence="1" id="KW-0812">Transmembrane</keyword>
<evidence type="ECO:0000256" key="1">
    <source>
        <dbReference type="SAM" id="Phobius"/>
    </source>
</evidence>
<dbReference type="GO" id="GO:0005886">
    <property type="term" value="C:plasma membrane"/>
    <property type="evidence" value="ECO:0007669"/>
    <property type="project" value="TreeGrafter"/>
</dbReference>
<feature type="transmembrane region" description="Helical" evidence="1">
    <location>
        <begin position="350"/>
        <end position="369"/>
    </location>
</feature>
<dbReference type="InterPro" id="IPR010364">
    <property type="entry name" value="Uncharacterised_IM_CreD"/>
</dbReference>
<dbReference type="PANTHER" id="PTHR30092:SF0">
    <property type="entry name" value="INNER MEMBRANE PROTEIN CRED"/>
    <property type="match status" value="1"/>
</dbReference>
<organism evidence="2 3">
    <name type="scientific">Yersinia mollaretii</name>
    <dbReference type="NCBI Taxonomy" id="33060"/>
    <lineage>
        <taxon>Bacteria</taxon>
        <taxon>Pseudomonadati</taxon>
        <taxon>Pseudomonadota</taxon>
        <taxon>Gammaproteobacteria</taxon>
        <taxon>Enterobacterales</taxon>
        <taxon>Yersiniaceae</taxon>
        <taxon>Yersinia</taxon>
    </lineage>
</organism>
<feature type="transmembrane region" description="Helical" evidence="1">
    <location>
        <begin position="326"/>
        <end position="344"/>
    </location>
</feature>
<keyword evidence="1" id="KW-0472">Membrane</keyword>
<dbReference type="NCBIfam" id="NF008712">
    <property type="entry name" value="PRK11715.1-1"/>
    <property type="match status" value="1"/>
</dbReference>
<dbReference type="Pfam" id="PF06123">
    <property type="entry name" value="CreD"/>
    <property type="match status" value="1"/>
</dbReference>
<dbReference type="PANTHER" id="PTHR30092">
    <property type="entry name" value="INNER MEMBRANE PROTEIN CRED"/>
    <property type="match status" value="1"/>
</dbReference>
<protein>
    <submittedName>
        <fullName evidence="2">Cell envelope integrity protein CreD</fullName>
    </submittedName>
</protein>
<gene>
    <name evidence="2" type="primary">creD</name>
    <name evidence="2" type="ORF">HB991_12845</name>
</gene>
<keyword evidence="1" id="KW-1133">Transmembrane helix</keyword>
<evidence type="ECO:0000313" key="2">
    <source>
        <dbReference type="EMBL" id="NIL23394.1"/>
    </source>
</evidence>
<dbReference type="AlphaFoldDB" id="A0AA44CMK1"/>
<dbReference type="PIRSF" id="PIRSF004548">
    <property type="entry name" value="CreD"/>
    <property type="match status" value="1"/>
</dbReference>
<proteinExistence type="predicted"/>
<accession>A0AA44CMK1</accession>
<name>A0AA44CMK1_YERMO</name>
<reference evidence="2" key="1">
    <citation type="submission" date="2020-03" db="EMBL/GenBank/DDBJ databases">
        <authorList>
            <person name="Kislichkina A."/>
            <person name="Dentovskaya S."/>
            <person name="Shaikhutdinov R."/>
            <person name="Ivanov S."/>
            <person name="Sizova A."/>
            <person name="Solomentsev V."/>
            <person name="Bogun A."/>
        </authorList>
    </citation>
    <scope>NUCLEOTIDE SEQUENCE</scope>
    <source>
        <strain evidence="2">SCPM-O-B-7610</strain>
    </source>
</reference>
<feature type="transmembrane region" description="Helical" evidence="1">
    <location>
        <begin position="296"/>
        <end position="314"/>
    </location>
</feature>
<comment type="caution">
    <text evidence="2">The sequence shown here is derived from an EMBL/GenBank/DDBJ whole genome shotgun (WGS) entry which is preliminary data.</text>
</comment>
<dbReference type="RefSeq" id="WP_050536654.1">
    <property type="nucleotide sequence ID" value="NZ_CABHYO010000069.1"/>
</dbReference>
<evidence type="ECO:0000313" key="3">
    <source>
        <dbReference type="Proteomes" id="UP000712947"/>
    </source>
</evidence>
<dbReference type="EMBL" id="JAASAI010000013">
    <property type="protein sequence ID" value="NIL23394.1"/>
    <property type="molecule type" value="Genomic_DNA"/>
</dbReference>
<feature type="transmembrane region" description="Helical" evidence="1">
    <location>
        <begin position="403"/>
        <end position="422"/>
    </location>
</feature>
<dbReference type="Proteomes" id="UP000712947">
    <property type="component" value="Unassembled WGS sequence"/>
</dbReference>